<dbReference type="SUPFAM" id="SSF89550">
    <property type="entry name" value="PHP domain-like"/>
    <property type="match status" value="1"/>
</dbReference>
<organism evidence="1 2">
    <name type="scientific">Candidatus Curtissbacteria bacterium RIFCSPLOWO2_01_FULL_42_50</name>
    <dbReference type="NCBI Taxonomy" id="1797730"/>
    <lineage>
        <taxon>Bacteria</taxon>
        <taxon>Candidatus Curtissiibacteriota</taxon>
    </lineage>
</organism>
<name>A0A1F5H4P9_9BACT</name>
<evidence type="ECO:0000313" key="1">
    <source>
        <dbReference type="EMBL" id="OGD99027.1"/>
    </source>
</evidence>
<dbReference type="CDD" id="cd19067">
    <property type="entry name" value="PfuEndoQ-like"/>
    <property type="match status" value="1"/>
</dbReference>
<dbReference type="Proteomes" id="UP000177039">
    <property type="component" value="Unassembled WGS sequence"/>
</dbReference>
<dbReference type="EMBL" id="MFBT01000025">
    <property type="protein sequence ID" value="OGD99027.1"/>
    <property type="molecule type" value="Genomic_DNA"/>
</dbReference>
<dbReference type="InterPro" id="IPR016195">
    <property type="entry name" value="Pol/histidinol_Pase-like"/>
</dbReference>
<dbReference type="PANTHER" id="PTHR40084:SF1">
    <property type="entry name" value="PHOSPHOTRANSFERASE"/>
    <property type="match status" value="1"/>
</dbReference>
<proteinExistence type="predicted"/>
<sequence length="474" mass="52771">MKFVADLHLHSKYSRAVSQQMVLAQMVHWAKLKGINVLATGDFTHPFWFDQIKNELAEAGRGLYKLKPSVNGSQIRQNSEVSVNREPVYFLLSTEISSIYSQGDRVRRIHNLFFFPSLASVEKFNKALLMRGANLRSDGRPIVGITSRDLAEIALLCDEKALVIPAHVWTPWFSVFGSFSGFDSVEECFGDMSKFVYGIETGLSSDPAMNWRIADLDNLSILSFSDAHSLEKMGREVTVFEAGETSYNSIYWAIRNVGWLDGGPKRENEPTNLQAQEPTNQSKIAFTIEFYPEEGKYHFTGHRNCNFSQSPEETAKNGDICPVCGKPLTVGVMHRVEQLKTRNLKHETRDINGVRWVYPEGDGRPPYVSMVPLGEILAGSLGAAVGTKKVADQYLILVSNLGSEFNVLLKADLEAIARFSNQKVARAVSKVRGGDIVVEPGYDGKFGVVKIFNEESGELTKGKINDDAQLNLFA</sequence>
<dbReference type="PANTHER" id="PTHR40084">
    <property type="entry name" value="PHOSPHOHYDROLASE, PHP FAMILY"/>
    <property type="match status" value="1"/>
</dbReference>
<evidence type="ECO:0000313" key="2">
    <source>
        <dbReference type="Proteomes" id="UP000177039"/>
    </source>
</evidence>
<comment type="caution">
    <text evidence="1">The sequence shown here is derived from an EMBL/GenBank/DDBJ whole genome shotgun (WGS) entry which is preliminary data.</text>
</comment>
<protein>
    <recommendedName>
        <fullName evidence="3">DNA helicase UvrD</fullName>
    </recommendedName>
</protein>
<dbReference type="AlphaFoldDB" id="A0A1F5H4P9"/>
<gene>
    <name evidence="1" type="ORF">A3B54_04545</name>
</gene>
<dbReference type="Gene3D" id="3.20.20.140">
    <property type="entry name" value="Metal-dependent hydrolases"/>
    <property type="match status" value="1"/>
</dbReference>
<reference evidence="1 2" key="1">
    <citation type="journal article" date="2016" name="Nat. Commun.">
        <title>Thousands of microbial genomes shed light on interconnected biogeochemical processes in an aquifer system.</title>
        <authorList>
            <person name="Anantharaman K."/>
            <person name="Brown C.T."/>
            <person name="Hug L.A."/>
            <person name="Sharon I."/>
            <person name="Castelle C.J."/>
            <person name="Probst A.J."/>
            <person name="Thomas B.C."/>
            <person name="Singh A."/>
            <person name="Wilkins M.J."/>
            <person name="Karaoz U."/>
            <person name="Brodie E.L."/>
            <person name="Williams K.H."/>
            <person name="Hubbard S.S."/>
            <person name="Banfield J.F."/>
        </authorList>
    </citation>
    <scope>NUCLEOTIDE SEQUENCE [LARGE SCALE GENOMIC DNA]</scope>
</reference>
<evidence type="ECO:0008006" key="3">
    <source>
        <dbReference type="Google" id="ProtNLM"/>
    </source>
</evidence>
<accession>A0A1F5H4P9</accession>